<proteinExistence type="predicted"/>
<sequence length="88" mass="10482">MLLSEKHCHKCLLIKPQLNGSVDIIDHKKIDTKNWQPILEDPEVPDNLSEYSSELHEEISNYWRLIRTQKSISNLLDHTYNYRLCTFQ</sequence>
<accession>A0A915IZZ5</accession>
<dbReference type="Proteomes" id="UP000887565">
    <property type="component" value="Unplaced"/>
</dbReference>
<dbReference type="AlphaFoldDB" id="A0A915IZZ5"/>
<dbReference type="WBParaSite" id="nRc.2.0.1.t19409-RA">
    <property type="protein sequence ID" value="nRc.2.0.1.t19409-RA"/>
    <property type="gene ID" value="nRc.2.0.1.g19409"/>
</dbReference>
<organism evidence="1 2">
    <name type="scientific">Romanomermis culicivorax</name>
    <name type="common">Nematode worm</name>
    <dbReference type="NCBI Taxonomy" id="13658"/>
    <lineage>
        <taxon>Eukaryota</taxon>
        <taxon>Metazoa</taxon>
        <taxon>Ecdysozoa</taxon>
        <taxon>Nematoda</taxon>
        <taxon>Enoplea</taxon>
        <taxon>Dorylaimia</taxon>
        <taxon>Mermithida</taxon>
        <taxon>Mermithoidea</taxon>
        <taxon>Mermithidae</taxon>
        <taxon>Romanomermis</taxon>
    </lineage>
</organism>
<reference evidence="2" key="1">
    <citation type="submission" date="2022-11" db="UniProtKB">
        <authorList>
            <consortium name="WormBaseParasite"/>
        </authorList>
    </citation>
    <scope>IDENTIFICATION</scope>
</reference>
<protein>
    <submittedName>
        <fullName evidence="2">Uncharacterized protein</fullName>
    </submittedName>
</protein>
<name>A0A915IZZ5_ROMCU</name>
<evidence type="ECO:0000313" key="1">
    <source>
        <dbReference type="Proteomes" id="UP000887565"/>
    </source>
</evidence>
<evidence type="ECO:0000313" key="2">
    <source>
        <dbReference type="WBParaSite" id="nRc.2.0.1.t19409-RA"/>
    </source>
</evidence>
<keyword evidence="1" id="KW-1185">Reference proteome</keyword>